<dbReference type="EMBL" id="JBDODL010000148">
    <property type="protein sequence ID" value="MES1918883.1"/>
    <property type="molecule type" value="Genomic_DNA"/>
</dbReference>
<name>A0ABV2AGU1_9EUKA</name>
<evidence type="ECO:0000313" key="1">
    <source>
        <dbReference type="EMBL" id="MES1918883.1"/>
    </source>
</evidence>
<gene>
    <name evidence="1" type="ORF">MHBO_000778</name>
</gene>
<evidence type="ECO:0000313" key="2">
    <source>
        <dbReference type="Proteomes" id="UP001439008"/>
    </source>
</evidence>
<reference evidence="1 2" key="1">
    <citation type="journal article" date="2024" name="BMC Biol.">
        <title>Comparative genomics of Ascetosporea gives new insight into the evolutionary basis for animal parasitism in Rhizaria.</title>
        <authorList>
            <person name="Hiltunen Thoren M."/>
            <person name="Onut-Brannstrom I."/>
            <person name="Alfjorden A."/>
            <person name="Peckova H."/>
            <person name="Swords F."/>
            <person name="Hooper C."/>
            <person name="Holzer A.S."/>
            <person name="Bass D."/>
            <person name="Burki F."/>
        </authorList>
    </citation>
    <scope>NUCLEOTIDE SEQUENCE [LARGE SCALE GENOMIC DNA]</scope>
    <source>
        <strain evidence="1">20-A016</strain>
    </source>
</reference>
<keyword evidence="2" id="KW-1185">Reference proteome</keyword>
<sequence length="160" mass="18865">MANCPNLMMSGESEYFFDIGKFKDIFKTNSKKAFISKRAHEVYFEYQKQLFTDNEITQSDADHYCAVLGEIAIVFVHLYTNDIFYKEAISMNNVLGDRQWNDLNFWLKKEGQLSHVKHLFFVCHVLTKKIDQFLISAIISTKNFRLNKILSFENILEKQQ</sequence>
<proteinExistence type="predicted"/>
<accession>A0ABV2AGU1</accession>
<organism evidence="1 2">
    <name type="scientific">Bonamia ostreae</name>
    <dbReference type="NCBI Taxonomy" id="126728"/>
    <lineage>
        <taxon>Eukaryota</taxon>
        <taxon>Sar</taxon>
        <taxon>Rhizaria</taxon>
        <taxon>Endomyxa</taxon>
        <taxon>Ascetosporea</taxon>
        <taxon>Haplosporida</taxon>
        <taxon>Bonamia</taxon>
    </lineage>
</organism>
<protein>
    <submittedName>
        <fullName evidence="1">Uncharacterized protein</fullName>
    </submittedName>
</protein>
<comment type="caution">
    <text evidence="1">The sequence shown here is derived from an EMBL/GenBank/DDBJ whole genome shotgun (WGS) entry which is preliminary data.</text>
</comment>
<dbReference type="Proteomes" id="UP001439008">
    <property type="component" value="Unassembled WGS sequence"/>
</dbReference>